<dbReference type="EMBL" id="FP476056">
    <property type="protein sequence ID" value="CAZ98592.1"/>
    <property type="molecule type" value="Genomic_DNA"/>
</dbReference>
<accession>G0L6R3</accession>
<keyword evidence="1" id="KW-0732">Signal</keyword>
<sequence length="222" mass="25307">MKHLFLFVVVLFSATSFGQTSQKINLTDYIREIQIWHKENNHMSLAFWIPTGYWKIATEGNPQISGETVDQIVSAFDDYVLVCGLDVDIHTNGTASFTDEATLRQSISLIDEQGEVYLPLDDDEVSPEASGFLEPMKPMFRQMLGQMGEGMHFFFFKVQDENGKTAIDEYKEGSFTIKHSDKEFNYTLPLVALMPGKKCPVDHAEMKGNWKYCPFHGDLLKE</sequence>
<dbReference type="AlphaFoldDB" id="G0L6R3"/>
<proteinExistence type="predicted"/>
<evidence type="ECO:0000313" key="2">
    <source>
        <dbReference type="EMBL" id="CAZ98592.1"/>
    </source>
</evidence>
<name>G0L6R3_ZOBGA</name>
<dbReference type="OrthoDB" id="5986339at2"/>
<dbReference type="RefSeq" id="WP_013995778.1">
    <property type="nucleotide sequence ID" value="NC_015844.1"/>
</dbReference>
<feature type="signal peptide" evidence="1">
    <location>
        <begin position="1"/>
        <end position="18"/>
    </location>
</feature>
<dbReference type="KEGG" id="zga:ZOBELLIA_4457"/>
<feature type="chain" id="PRO_5003402730" evidence="1">
    <location>
        <begin position="19"/>
        <end position="222"/>
    </location>
</feature>
<dbReference type="Proteomes" id="UP000008898">
    <property type="component" value="Chromosome"/>
</dbReference>
<keyword evidence="3" id="KW-1185">Reference proteome</keyword>
<reference evidence="2 3" key="2">
    <citation type="journal article" date="2012" name="Environ. Microbiol.">
        <title>Characterization of the first alginolytic operons in a marine bacterium: from their emergence in marine Flavobacteriia to their independent transfers to marine Proteobacteria and human gut Bacteroides.</title>
        <authorList>
            <person name="Thomas F."/>
            <person name="Barbeyron T."/>
            <person name="Tonon T."/>
            <person name="Genicot S."/>
            <person name="Czjzek M."/>
            <person name="Michel G."/>
        </authorList>
    </citation>
    <scope>NUCLEOTIDE SEQUENCE [LARGE SCALE GENOMIC DNA]</scope>
    <source>
        <strain evidence="3">DSM 12802 / CCUG 47099 / CIP 106680 / NCIMB 13871 / Dsij</strain>
    </source>
</reference>
<evidence type="ECO:0000256" key="1">
    <source>
        <dbReference type="SAM" id="SignalP"/>
    </source>
</evidence>
<organism evidence="2 3">
    <name type="scientific">Zobellia galactanivorans (strain DSM 12802 / CCUG 47099 / CIP 106680 / NCIMB 13871 / Dsij)</name>
    <dbReference type="NCBI Taxonomy" id="63186"/>
    <lineage>
        <taxon>Bacteria</taxon>
        <taxon>Pseudomonadati</taxon>
        <taxon>Bacteroidota</taxon>
        <taxon>Flavobacteriia</taxon>
        <taxon>Flavobacteriales</taxon>
        <taxon>Flavobacteriaceae</taxon>
        <taxon>Zobellia</taxon>
    </lineage>
</organism>
<protein>
    <submittedName>
        <fullName evidence="2">Hypothetical periplasmic protein</fullName>
    </submittedName>
</protein>
<dbReference type="HOGENOM" id="CLU_1233209_0_0_10"/>
<reference evidence="3" key="1">
    <citation type="submission" date="2009-07" db="EMBL/GenBank/DDBJ databases">
        <title>Complete genome sequence of Zobellia galactanivorans Dsij.</title>
        <authorList>
            <consortium name="Genoscope - CEA"/>
        </authorList>
    </citation>
    <scope>NUCLEOTIDE SEQUENCE [LARGE SCALE GENOMIC DNA]</scope>
    <source>
        <strain evidence="3">DSM 12802 / CCUG 47099 / CIP 106680 / NCIMB 13871 / Dsij</strain>
    </source>
</reference>
<evidence type="ECO:0000313" key="3">
    <source>
        <dbReference type="Proteomes" id="UP000008898"/>
    </source>
</evidence>
<gene>
    <name evidence="2" type="ordered locus">zobellia_4457</name>
</gene>